<dbReference type="RefSeq" id="XP_043014799.1">
    <property type="nucleotide sequence ID" value="XM_043146099.1"/>
</dbReference>
<keyword evidence="2" id="KW-1185">Reference proteome</keyword>
<evidence type="ECO:0000313" key="2">
    <source>
        <dbReference type="Proteomes" id="UP001049176"/>
    </source>
</evidence>
<dbReference type="Proteomes" id="UP001049176">
    <property type="component" value="Chromosome 1"/>
</dbReference>
<gene>
    <name evidence="1" type="ORF">E1B28_000290</name>
</gene>
<evidence type="ECO:0000313" key="1">
    <source>
        <dbReference type="EMBL" id="KAG7098329.1"/>
    </source>
</evidence>
<accession>A0A9P7V130</accession>
<dbReference type="KEGG" id="more:E1B28_000290"/>
<organism evidence="1 2">
    <name type="scientific">Marasmius oreades</name>
    <name type="common">fairy-ring Marasmius</name>
    <dbReference type="NCBI Taxonomy" id="181124"/>
    <lineage>
        <taxon>Eukaryota</taxon>
        <taxon>Fungi</taxon>
        <taxon>Dikarya</taxon>
        <taxon>Basidiomycota</taxon>
        <taxon>Agaricomycotina</taxon>
        <taxon>Agaricomycetes</taxon>
        <taxon>Agaricomycetidae</taxon>
        <taxon>Agaricales</taxon>
        <taxon>Marasmiineae</taxon>
        <taxon>Marasmiaceae</taxon>
        <taxon>Marasmius</taxon>
    </lineage>
</organism>
<dbReference type="AlphaFoldDB" id="A0A9P7V130"/>
<comment type="caution">
    <text evidence="1">The sequence shown here is derived from an EMBL/GenBank/DDBJ whole genome shotgun (WGS) entry which is preliminary data.</text>
</comment>
<protein>
    <submittedName>
        <fullName evidence="1">Uncharacterized protein</fullName>
    </submittedName>
</protein>
<dbReference type="OrthoDB" id="3005282at2759"/>
<name>A0A9P7V130_9AGAR</name>
<dbReference type="GeneID" id="66069366"/>
<proteinExistence type="predicted"/>
<dbReference type="EMBL" id="CM032181">
    <property type="protein sequence ID" value="KAG7098329.1"/>
    <property type="molecule type" value="Genomic_DNA"/>
</dbReference>
<sequence>MSSGPSFFEDAHRMNFSGGQSFTNANNIINNYNYPARADLELEPGSSTSRRNDDQWLTWRSGQRLRRIDMCDINVLHEVSSETHRVSVELKSTNPFRNRMRGVVRIRKRIQSAEIVPGFGGQRFSVVSLEPKDDRDIEKIWTLLEQYYEVALSRRRVWLAQLFGVGQSLTPTLIYHDELVDGEAISRQYSEAPIFKSVIDVDADETLRKLPIRFDIVTSAFSEEYKTDDFHWLPLLPDCNPLLDSREIIRVLPNFLQVISYGGDYRDSFHSVHDVLTFGTVIDLRKPGILAYFPSISPPVWSCQSKTLDIVPKYSNSVASLVDLTFVKNNSKSKWKLDVEFSLRLPTEDFHQLQTAFLVQSFPLCKDRATDSEALAFIDELGFQLSGTFTSDPSRCDPPKYLHVPPHSPEWVDNLSCFRWRSNTRLFYWSFDRGGRMTIEEEDWEEYGIPYLEAKPNFGSTWYKKVYEAVHEYLHLTEYDVDGQQFASDHRQPILVIGDPHIQPRSGMVSLVGENMPIERKKGKDKQLKAQELNSQVDVQAGRIGQASVVEISD</sequence>
<reference evidence="1" key="1">
    <citation type="journal article" date="2021" name="Genome Biol. Evol.">
        <title>The assembled and annotated genome of the fairy-ring fungus Marasmius oreades.</title>
        <authorList>
            <person name="Hiltunen M."/>
            <person name="Ament-Velasquez S.L."/>
            <person name="Johannesson H."/>
        </authorList>
    </citation>
    <scope>NUCLEOTIDE SEQUENCE</scope>
    <source>
        <strain evidence="1">03SP1</strain>
    </source>
</reference>